<dbReference type="OrthoDB" id="1366306at2"/>
<comment type="caution">
    <text evidence="2">The sequence shown here is derived from an EMBL/GenBank/DDBJ whole genome shotgun (WGS) entry which is preliminary data.</text>
</comment>
<dbReference type="Gene3D" id="2.40.128.480">
    <property type="entry name" value="Rhodococcus equi virulence-associated protein"/>
    <property type="match status" value="1"/>
</dbReference>
<gene>
    <name evidence="2" type="ORF">CYR32_10635</name>
</gene>
<protein>
    <recommendedName>
        <fullName evidence="4">VapA/VapB family virulence-associated protein</fullName>
    </recommendedName>
</protein>
<sequence length="170" mass="18599">MSEEKIVNMKNESVKGQLDSSKRPLIPPDTIIKDYINSVSKFFNSDESILDKHVEKLSTMPSYKMYDLEIWAAFVYFDITASPDDGNGPVFKGKAGGLAGLVGGKAWGTLYTDDIQNLADNTKSFMFTCYGGVYEALYFYDSNSNLLGYIQAGGFTIAAGMAGGTGSWSW</sequence>
<keyword evidence="3" id="KW-1185">Reference proteome</keyword>
<evidence type="ECO:0000256" key="1">
    <source>
        <dbReference type="SAM" id="MobiDB-lite"/>
    </source>
</evidence>
<reference evidence="2 3" key="1">
    <citation type="submission" date="2017-12" db="EMBL/GenBank/DDBJ databases">
        <title>Characterization of six clinical isolates of Enterochimera gen. nov., a novel genus of the Yersiniaciae family and the three species Enterochimera arupensis sp. nov., Enterochimera coloradensis sp. nov, and Enterochimera californica sp. nov.</title>
        <authorList>
            <person name="Rossi A."/>
            <person name="Fisher M."/>
        </authorList>
    </citation>
    <scope>NUCLEOTIDE SEQUENCE [LARGE SCALE GENOMIC DNA]</scope>
    <source>
        <strain evidence="3">2016-Iso4</strain>
    </source>
</reference>
<dbReference type="Pfam" id="PF05526">
    <property type="entry name" value="R_equi_Vir"/>
    <property type="match status" value="1"/>
</dbReference>
<feature type="region of interest" description="Disordered" evidence="1">
    <location>
        <begin position="1"/>
        <end position="21"/>
    </location>
</feature>
<evidence type="ECO:0000313" key="3">
    <source>
        <dbReference type="Proteomes" id="UP000234503"/>
    </source>
</evidence>
<dbReference type="InterPro" id="IPR038625">
    <property type="entry name" value="R_equi_Vir_sf"/>
</dbReference>
<dbReference type="Proteomes" id="UP000234503">
    <property type="component" value="Unassembled WGS sequence"/>
</dbReference>
<organism evidence="2 3">
    <name type="scientific">Chimaeribacter coloradensis</name>
    <dbReference type="NCBI Taxonomy" id="2060068"/>
    <lineage>
        <taxon>Bacteria</taxon>
        <taxon>Pseudomonadati</taxon>
        <taxon>Pseudomonadota</taxon>
        <taxon>Gammaproteobacteria</taxon>
        <taxon>Enterobacterales</taxon>
        <taxon>Yersiniaceae</taxon>
        <taxon>Chimaeribacter</taxon>
    </lineage>
</organism>
<evidence type="ECO:0008006" key="4">
    <source>
        <dbReference type="Google" id="ProtNLM"/>
    </source>
</evidence>
<dbReference type="RefSeq" id="WP_101824374.1">
    <property type="nucleotide sequence ID" value="NZ_PJZH01000008.1"/>
</dbReference>
<name>A0A2N5E472_9GAMM</name>
<proteinExistence type="predicted"/>
<dbReference type="AlphaFoldDB" id="A0A2N5E472"/>
<accession>A0A2N5E472</accession>
<evidence type="ECO:0000313" key="2">
    <source>
        <dbReference type="EMBL" id="PLR35639.1"/>
    </source>
</evidence>
<dbReference type="EMBL" id="PJZH01000008">
    <property type="protein sequence ID" value="PLR35639.1"/>
    <property type="molecule type" value="Genomic_DNA"/>
</dbReference>
<dbReference type="InterPro" id="IPR008810">
    <property type="entry name" value="R_equi_Vir"/>
</dbReference>